<reference evidence="4" key="1">
    <citation type="journal article" date="2019" name="Int. J. Syst. Evol. Microbiol.">
        <title>The Global Catalogue of Microorganisms (GCM) 10K type strain sequencing project: providing services to taxonomists for standard genome sequencing and annotation.</title>
        <authorList>
            <consortium name="The Broad Institute Genomics Platform"/>
            <consortium name="The Broad Institute Genome Sequencing Center for Infectious Disease"/>
            <person name="Wu L."/>
            <person name="Ma J."/>
        </authorList>
    </citation>
    <scope>NUCLEOTIDE SEQUENCE [LARGE SCALE GENOMIC DNA]</scope>
    <source>
        <strain evidence="4">XZYJT-10</strain>
    </source>
</reference>
<comment type="caution">
    <text evidence="3">The sequence shown here is derived from an EMBL/GenBank/DDBJ whole genome shotgun (WGS) entry which is preliminary data.</text>
</comment>
<dbReference type="EMBL" id="JBHTBJ010000009">
    <property type="protein sequence ID" value="MFC7275310.1"/>
    <property type="molecule type" value="Genomic_DNA"/>
</dbReference>
<evidence type="ECO:0000313" key="4">
    <source>
        <dbReference type="Proteomes" id="UP001596548"/>
    </source>
</evidence>
<gene>
    <name evidence="3" type="ORF">ACFQS1_15085</name>
</gene>
<evidence type="ECO:0000313" key="3">
    <source>
        <dbReference type="EMBL" id="MFC7275310.1"/>
    </source>
</evidence>
<dbReference type="Proteomes" id="UP001596548">
    <property type="component" value="Unassembled WGS sequence"/>
</dbReference>
<feature type="compositionally biased region" description="Low complexity" evidence="1">
    <location>
        <begin position="73"/>
        <end position="85"/>
    </location>
</feature>
<protein>
    <submittedName>
        <fullName evidence="3">Uncharacterized protein</fullName>
    </submittedName>
</protein>
<feature type="transmembrane region" description="Helical" evidence="2">
    <location>
        <begin position="38"/>
        <end position="59"/>
    </location>
</feature>
<evidence type="ECO:0000256" key="1">
    <source>
        <dbReference type="SAM" id="MobiDB-lite"/>
    </source>
</evidence>
<sequence>MPSETELLRSLDPEPPQPSTVDITRAMADGRRRKSRRAVGYAGVAAVTTLAVAGAAIAVSASRAKTGTTTPVAASPSASAKPKAAYTIPGTPGWAAPAATPPTSCTLEELPVPDGVRMALVSGADPTGAYQVGRSYPKGGYQAVIWHNGKAAKVNLPGDLEESLRDVNSAGTAVGWSYQGKSDADTGPVPYAYVHGKVVKLPGVSRGEATAINEAGAIAGEAGDHAVVWPSATAKPIVLPVPKGMQSATATDIDEDGTVVGSLDLKVPYVWFADGTHRALPLPTVDGKTAVSARAFSVRNGWAIGVADQNDEGRAGKPADRIWAVRWNVRTGETLIADDWQTRADARNAQGWEVGITKQGRAALLAGGKRIELPALAQHEPGLLTNVPNAISDDGRVISGQSDDASDTIRAVIWRCV</sequence>
<keyword evidence="4" id="KW-1185">Reference proteome</keyword>
<evidence type="ECO:0000256" key="2">
    <source>
        <dbReference type="SAM" id="Phobius"/>
    </source>
</evidence>
<accession>A0ABW2HS26</accession>
<dbReference type="RefSeq" id="WP_378968272.1">
    <property type="nucleotide sequence ID" value="NZ_JBHTBJ010000009.1"/>
</dbReference>
<feature type="region of interest" description="Disordered" evidence="1">
    <location>
        <begin position="1"/>
        <end position="23"/>
    </location>
</feature>
<feature type="region of interest" description="Disordered" evidence="1">
    <location>
        <begin position="63"/>
        <end position="85"/>
    </location>
</feature>
<proteinExistence type="predicted"/>
<feature type="compositionally biased region" description="Basic and acidic residues" evidence="1">
    <location>
        <begin position="1"/>
        <end position="12"/>
    </location>
</feature>
<keyword evidence="2" id="KW-0812">Transmembrane</keyword>
<name>A0ABW2HS26_9ACTN</name>
<organism evidence="3 4">
    <name type="scientific">Paractinoplanes rhizophilus</name>
    <dbReference type="NCBI Taxonomy" id="1416877"/>
    <lineage>
        <taxon>Bacteria</taxon>
        <taxon>Bacillati</taxon>
        <taxon>Actinomycetota</taxon>
        <taxon>Actinomycetes</taxon>
        <taxon>Micromonosporales</taxon>
        <taxon>Micromonosporaceae</taxon>
        <taxon>Paractinoplanes</taxon>
    </lineage>
</organism>
<keyword evidence="2" id="KW-1133">Transmembrane helix</keyword>
<keyword evidence="2" id="KW-0472">Membrane</keyword>